<organism evidence="5 7">
    <name type="scientific">Modestobacter muralis</name>
    <dbReference type="NCBI Taxonomy" id="1608614"/>
    <lineage>
        <taxon>Bacteria</taxon>
        <taxon>Bacillati</taxon>
        <taxon>Actinomycetota</taxon>
        <taxon>Actinomycetes</taxon>
        <taxon>Geodermatophilales</taxon>
        <taxon>Geodermatophilaceae</taxon>
        <taxon>Modestobacter</taxon>
    </lineage>
</organism>
<reference evidence="5 7" key="2">
    <citation type="submission" date="2020-02" db="EMBL/GenBank/DDBJ databases">
        <title>The WGS of Modestobacter muralis DSM 100205.</title>
        <authorList>
            <person name="Jiang Z."/>
        </authorList>
    </citation>
    <scope>NUCLEOTIDE SEQUENCE [LARGE SCALE GENOMIC DNA]</scope>
    <source>
        <strain evidence="5 7">DSM 100205</strain>
    </source>
</reference>
<keyword evidence="2" id="KW-0812">Transmembrane</keyword>
<dbReference type="Gene3D" id="3.90.420.10">
    <property type="entry name" value="Oxidoreductase, molybdopterin-binding domain"/>
    <property type="match status" value="1"/>
</dbReference>
<dbReference type="Proteomes" id="UP000471152">
    <property type="component" value="Unassembled WGS sequence"/>
</dbReference>
<feature type="transmembrane region" description="Helical" evidence="2">
    <location>
        <begin position="216"/>
        <end position="237"/>
    </location>
</feature>
<evidence type="ECO:0000313" key="6">
    <source>
        <dbReference type="Proteomes" id="UP000468828"/>
    </source>
</evidence>
<dbReference type="InterPro" id="IPR000572">
    <property type="entry name" value="OxRdtase_Mopterin-bd_dom"/>
</dbReference>
<feature type="domain" description="Oxidoreductase molybdopterin-binding" evidence="3">
    <location>
        <begin position="293"/>
        <end position="446"/>
    </location>
</feature>
<dbReference type="RefSeq" id="WP_163611008.1">
    <property type="nucleotide sequence ID" value="NZ_JAAGWB010000024.1"/>
</dbReference>
<protein>
    <submittedName>
        <fullName evidence="5">Molybdopterin-dependent oxidoreductase</fullName>
    </submittedName>
</protein>
<evidence type="ECO:0000313" key="5">
    <source>
        <dbReference type="EMBL" id="NEN51319.1"/>
    </source>
</evidence>
<dbReference type="PANTHER" id="PTHR19372">
    <property type="entry name" value="SULFITE REDUCTASE"/>
    <property type="match status" value="1"/>
</dbReference>
<dbReference type="AlphaFoldDB" id="A0A6P0H879"/>
<proteinExistence type="predicted"/>
<dbReference type="GO" id="GO:0043546">
    <property type="term" value="F:molybdopterin cofactor binding"/>
    <property type="evidence" value="ECO:0007669"/>
    <property type="project" value="TreeGrafter"/>
</dbReference>
<feature type="compositionally biased region" description="Low complexity" evidence="1">
    <location>
        <begin position="175"/>
        <end position="188"/>
    </location>
</feature>
<dbReference type="EMBL" id="JAAGWH010000022">
    <property type="protein sequence ID" value="NEK94431.1"/>
    <property type="molecule type" value="Genomic_DNA"/>
</dbReference>
<evidence type="ECO:0000256" key="1">
    <source>
        <dbReference type="SAM" id="MobiDB-lite"/>
    </source>
</evidence>
<dbReference type="SUPFAM" id="SSF56524">
    <property type="entry name" value="Oxidoreductase molybdopterin-binding domain"/>
    <property type="match status" value="1"/>
</dbReference>
<dbReference type="GO" id="GO:0006790">
    <property type="term" value="P:sulfur compound metabolic process"/>
    <property type="evidence" value="ECO:0007669"/>
    <property type="project" value="TreeGrafter"/>
</dbReference>
<feature type="transmembrane region" description="Helical" evidence="2">
    <location>
        <begin position="27"/>
        <end position="51"/>
    </location>
</feature>
<feature type="transmembrane region" description="Helical" evidence="2">
    <location>
        <begin position="87"/>
        <end position="107"/>
    </location>
</feature>
<dbReference type="InterPro" id="IPR014756">
    <property type="entry name" value="Ig_E-set"/>
</dbReference>
<dbReference type="InterPro" id="IPR036374">
    <property type="entry name" value="OxRdtase_Mopterin-bd_sf"/>
</dbReference>
<feature type="transmembrane region" description="Helical" evidence="2">
    <location>
        <begin position="114"/>
        <end position="132"/>
    </location>
</feature>
<dbReference type="EMBL" id="JAAGWB010000024">
    <property type="protein sequence ID" value="NEN51319.1"/>
    <property type="molecule type" value="Genomic_DNA"/>
</dbReference>
<comment type="caution">
    <text evidence="5">The sequence shown here is derived from an EMBL/GenBank/DDBJ whole genome shotgun (WGS) entry which is preliminary data.</text>
</comment>
<evidence type="ECO:0000256" key="2">
    <source>
        <dbReference type="SAM" id="Phobius"/>
    </source>
</evidence>
<dbReference type="GO" id="GO:0020037">
    <property type="term" value="F:heme binding"/>
    <property type="evidence" value="ECO:0007669"/>
    <property type="project" value="TreeGrafter"/>
</dbReference>
<dbReference type="PANTHER" id="PTHR19372:SF7">
    <property type="entry name" value="SULFITE OXIDASE, MITOCHONDRIAL"/>
    <property type="match status" value="1"/>
</dbReference>
<sequence length="567" mass="58885">MTTTEQSTAPAGGQHAAPTAGRGVRRLLGALAGLLAAGVALGIAELFAGFIGAASSPVIAVGNAAITLTPESVKQFAIRTFGEDDKIALVVGTLLIIAVYALVIGLVGLRSRRLGVAGIAVFGLVGVVAALTRPAGGLFDAVPSLVGAVAGSLALLALLRPLTLPSVGDRHPEVTSTTTPGGATATTQTQDGMLGRLRDVLGSGDRKGTGLDRRGFLLTSGVAVGVTAVAGGGGRLLQRRFDVAGARSELALPTPASAAPALPAGADMSASVEGLTPLFTDNREFYRVDTAITVPQIRPAEYSLELTGMFDTPRTFSLDDLLGRSDLIERDITLTCVSNEVGGGLAGTARWLGVPLGAFLRENGVRDSSDQLVCRSVDGMTIGAPTRSALDVPDAMLAVAMNGEPLPVEHGFPVRMLIPGLYGYVSACKWITGIEATTYDAFDAYWTERDWAAQGPIKVASRIDTPAPLRRFPAGRRAIAGVAWAQTRGIGLVEVQVDDSDWMPAELSPEVDADLWRQWVLSFDFTPGSHSVTVRATSSDGEMQTDARTAPFPNGASGWHQIVVVAS</sequence>
<dbReference type="Proteomes" id="UP000468828">
    <property type="component" value="Unassembled WGS sequence"/>
</dbReference>
<keyword evidence="2" id="KW-1133">Transmembrane helix</keyword>
<name>A0A6P0H879_9ACTN</name>
<dbReference type="Gene3D" id="2.60.40.650">
    <property type="match status" value="1"/>
</dbReference>
<keyword evidence="6" id="KW-1185">Reference proteome</keyword>
<feature type="region of interest" description="Disordered" evidence="1">
    <location>
        <begin position="169"/>
        <end position="188"/>
    </location>
</feature>
<dbReference type="SUPFAM" id="SSF81296">
    <property type="entry name" value="E set domains"/>
    <property type="match status" value="1"/>
</dbReference>
<evidence type="ECO:0000313" key="7">
    <source>
        <dbReference type="Proteomes" id="UP000471152"/>
    </source>
</evidence>
<evidence type="ECO:0000259" key="3">
    <source>
        <dbReference type="Pfam" id="PF00174"/>
    </source>
</evidence>
<feature type="transmembrane region" description="Helical" evidence="2">
    <location>
        <begin position="138"/>
        <end position="159"/>
    </location>
</feature>
<reference evidence="4 6" key="1">
    <citation type="submission" date="2020-01" db="EMBL/GenBank/DDBJ databases">
        <title>the WGS Modestobacter muralis CPCC 204518.</title>
        <authorList>
            <person name="Jiang Z."/>
        </authorList>
    </citation>
    <scope>NUCLEOTIDE SEQUENCE [LARGE SCALE GENOMIC DNA]</scope>
    <source>
        <strain evidence="4 6">DSM 100205</strain>
    </source>
</reference>
<dbReference type="GO" id="GO:0008482">
    <property type="term" value="F:sulfite oxidase activity"/>
    <property type="evidence" value="ECO:0007669"/>
    <property type="project" value="TreeGrafter"/>
</dbReference>
<dbReference type="Pfam" id="PF00174">
    <property type="entry name" value="Oxidored_molyb"/>
    <property type="match status" value="1"/>
</dbReference>
<keyword evidence="2" id="KW-0472">Membrane</keyword>
<accession>A0A6P0H879</accession>
<evidence type="ECO:0000313" key="4">
    <source>
        <dbReference type="EMBL" id="NEK94431.1"/>
    </source>
</evidence>
<gene>
    <name evidence="5" type="ORF">G3R41_10290</name>
    <name evidence="4" type="ORF">GCU67_09635</name>
</gene>